<dbReference type="InterPro" id="IPR045500">
    <property type="entry name" value="DUF6491"/>
</dbReference>
<keyword evidence="2" id="KW-0732">Signal</keyword>
<keyword evidence="4" id="KW-1185">Reference proteome</keyword>
<evidence type="ECO:0000256" key="2">
    <source>
        <dbReference type="SAM" id="SignalP"/>
    </source>
</evidence>
<gene>
    <name evidence="3" type="ORF">G3I74_06965</name>
</gene>
<dbReference type="EMBL" id="JAAGSC010000039">
    <property type="protein sequence ID" value="NDY95462.1"/>
    <property type="molecule type" value="Genomic_DNA"/>
</dbReference>
<evidence type="ECO:0000256" key="1">
    <source>
        <dbReference type="SAM" id="MobiDB-lite"/>
    </source>
</evidence>
<feature type="region of interest" description="Disordered" evidence="1">
    <location>
        <begin position="133"/>
        <end position="154"/>
    </location>
</feature>
<dbReference type="Proteomes" id="UP000484885">
    <property type="component" value="Unassembled WGS sequence"/>
</dbReference>
<name>A0A845UYW1_9GAMM</name>
<dbReference type="PROSITE" id="PS51257">
    <property type="entry name" value="PROKAR_LIPOPROTEIN"/>
    <property type="match status" value="1"/>
</dbReference>
<dbReference type="RefSeq" id="WP_164210844.1">
    <property type="nucleotide sequence ID" value="NZ_JAAGSC010000039.1"/>
</dbReference>
<dbReference type="Pfam" id="PF20101">
    <property type="entry name" value="DUF6491"/>
    <property type="match status" value="1"/>
</dbReference>
<protein>
    <recommendedName>
        <fullName evidence="5">Lipoprotein</fullName>
    </recommendedName>
</protein>
<reference evidence="3 4" key="1">
    <citation type="submission" date="2020-02" db="EMBL/GenBank/DDBJ databases">
        <authorList>
            <person name="Zhang X.-Y."/>
        </authorList>
    </citation>
    <scope>NUCLEOTIDE SEQUENCE [LARGE SCALE GENOMIC DNA]</scope>
    <source>
        <strain evidence="3 4">C33</strain>
    </source>
</reference>
<accession>A0A845UYW1</accession>
<feature type="chain" id="PRO_5032324185" description="Lipoprotein" evidence="2">
    <location>
        <begin position="18"/>
        <end position="154"/>
    </location>
</feature>
<proteinExistence type="predicted"/>
<comment type="caution">
    <text evidence="3">The sequence shown here is derived from an EMBL/GenBank/DDBJ whole genome shotgun (WGS) entry which is preliminary data.</text>
</comment>
<dbReference type="AlphaFoldDB" id="A0A845UYW1"/>
<evidence type="ECO:0000313" key="3">
    <source>
        <dbReference type="EMBL" id="NDY95462.1"/>
    </source>
</evidence>
<evidence type="ECO:0000313" key="4">
    <source>
        <dbReference type="Proteomes" id="UP000484885"/>
    </source>
</evidence>
<sequence>MRTMLCLIVFVGLSACATSTPPEVRSGEIYQRHAGEEPVSSVRYSSIRSWRPVGDRSVLIEFSRNQHYLFELSPACQTEIRFVQSIRLLTALPRRVDRFDRIQVGDSVCRIEEIREVDFEAVQADLKALRQEAEPAREDVDSDRIHQDDYSGGT</sequence>
<organism evidence="3 4">
    <name type="scientific">Wenzhouxiangella limi</name>
    <dbReference type="NCBI Taxonomy" id="2707351"/>
    <lineage>
        <taxon>Bacteria</taxon>
        <taxon>Pseudomonadati</taxon>
        <taxon>Pseudomonadota</taxon>
        <taxon>Gammaproteobacteria</taxon>
        <taxon>Chromatiales</taxon>
        <taxon>Wenzhouxiangellaceae</taxon>
        <taxon>Wenzhouxiangella</taxon>
    </lineage>
</organism>
<feature type="signal peptide" evidence="2">
    <location>
        <begin position="1"/>
        <end position="17"/>
    </location>
</feature>
<evidence type="ECO:0008006" key="5">
    <source>
        <dbReference type="Google" id="ProtNLM"/>
    </source>
</evidence>